<reference evidence="1" key="1">
    <citation type="submission" date="2018-05" db="EMBL/GenBank/DDBJ databases">
        <authorList>
            <person name="Lanie J.A."/>
            <person name="Ng W.-L."/>
            <person name="Kazmierczak K.M."/>
            <person name="Andrzejewski T.M."/>
            <person name="Davidsen T.M."/>
            <person name="Wayne K.J."/>
            <person name="Tettelin H."/>
            <person name="Glass J.I."/>
            <person name="Rusch D."/>
            <person name="Podicherti R."/>
            <person name="Tsui H.-C.T."/>
            <person name="Winkler M.E."/>
        </authorList>
    </citation>
    <scope>NUCLEOTIDE SEQUENCE</scope>
</reference>
<name>A0A382NDY5_9ZZZZ</name>
<organism evidence="1">
    <name type="scientific">marine metagenome</name>
    <dbReference type="NCBI Taxonomy" id="408172"/>
    <lineage>
        <taxon>unclassified sequences</taxon>
        <taxon>metagenomes</taxon>
        <taxon>ecological metagenomes</taxon>
    </lineage>
</organism>
<dbReference type="AlphaFoldDB" id="A0A382NDY5"/>
<gene>
    <name evidence="1" type="ORF">METZ01_LOCUS311301</name>
</gene>
<protein>
    <submittedName>
        <fullName evidence="1">Uncharacterized protein</fullName>
    </submittedName>
</protein>
<evidence type="ECO:0000313" key="1">
    <source>
        <dbReference type="EMBL" id="SVC58447.1"/>
    </source>
</evidence>
<proteinExistence type="predicted"/>
<accession>A0A382NDY5</accession>
<dbReference type="EMBL" id="UINC01099296">
    <property type="protein sequence ID" value="SVC58447.1"/>
    <property type="molecule type" value="Genomic_DNA"/>
</dbReference>
<sequence>MLAKTDRVGIVRDLNNQALLSSDISVLFSHREEFRRRQEVTNGLNDINIMKEQIQECLKLRDEIQEIKQLLYNHIQRENTCLA</sequence>